<name>A0A4U0XNS9_9PEZI</name>
<dbReference type="Proteomes" id="UP000308768">
    <property type="component" value="Unassembled WGS sequence"/>
</dbReference>
<feature type="compositionally biased region" description="Polar residues" evidence="1">
    <location>
        <begin position="877"/>
        <end position="896"/>
    </location>
</feature>
<dbReference type="AlphaFoldDB" id="A0A4U0XNS9"/>
<feature type="region of interest" description="Disordered" evidence="1">
    <location>
        <begin position="169"/>
        <end position="190"/>
    </location>
</feature>
<feature type="compositionally biased region" description="Basic and acidic residues" evidence="1">
    <location>
        <begin position="130"/>
        <end position="139"/>
    </location>
</feature>
<proteinExistence type="predicted"/>
<feature type="region of interest" description="Disordered" evidence="1">
    <location>
        <begin position="570"/>
        <end position="613"/>
    </location>
</feature>
<reference evidence="2 3" key="1">
    <citation type="submission" date="2017-03" db="EMBL/GenBank/DDBJ databases">
        <title>Genomes of endolithic fungi from Antarctica.</title>
        <authorList>
            <person name="Coleine C."/>
            <person name="Masonjones S."/>
            <person name="Stajich J.E."/>
        </authorList>
    </citation>
    <scope>NUCLEOTIDE SEQUENCE [LARGE SCALE GENOMIC DNA]</scope>
    <source>
        <strain evidence="2 3">CCFEE 5187</strain>
    </source>
</reference>
<evidence type="ECO:0000313" key="2">
    <source>
        <dbReference type="EMBL" id="TKA78027.1"/>
    </source>
</evidence>
<evidence type="ECO:0000256" key="1">
    <source>
        <dbReference type="SAM" id="MobiDB-lite"/>
    </source>
</evidence>
<evidence type="ECO:0000313" key="3">
    <source>
        <dbReference type="Proteomes" id="UP000308768"/>
    </source>
</evidence>
<feature type="region of interest" description="Disordered" evidence="1">
    <location>
        <begin position="824"/>
        <end position="896"/>
    </location>
</feature>
<feature type="compositionally biased region" description="Basic and acidic residues" evidence="1">
    <location>
        <begin position="842"/>
        <end position="852"/>
    </location>
</feature>
<feature type="region of interest" description="Disordered" evidence="1">
    <location>
        <begin position="425"/>
        <end position="445"/>
    </location>
</feature>
<feature type="compositionally biased region" description="Basic and acidic residues" evidence="1">
    <location>
        <begin position="574"/>
        <end position="592"/>
    </location>
</feature>
<feature type="region of interest" description="Disordered" evidence="1">
    <location>
        <begin position="126"/>
        <end position="152"/>
    </location>
</feature>
<sequence length="954" mass="102230">MKTPISEKAFAMPAGSVLNIPRRQDSLFKQLNPNLFISSSMSTSALSAENSTSAIKTATLTTPPTSMRRGVVDPSVPPAIPPKSGARRMCSELAITTAVESQRSIDSSPLKSPTLQRALEQAITEDTDGLADRVSRETRASQSNPGTNATTKLLDVSEKNGMDKINTMRHGLASSDSGSDGSTCARRLSNDSEASTVILPPQFSKSDKMLIGKYRLPDEVAPQTDGLTMGWFPSHIADGPSGHPELGDEDYDGLQEPSVGSKSDASVVDAAAEVEGSAPGLGVIAKGKRPMVESPESATLFQPAHFATLLATRREDSVLSEHYNSHDVAALAFHGLTVDDAPAEIARLTRQKLLKSSEVDFPDPGPSARVHGQGVTARAIERGLDWAQHTNHEVIFDDSTRQASANLLDLPGFVTFASGSCCPITEKEPQSKSGCRADYDPQDEEDYKNWASEQPDREMWSSFDGVHQPAPGAHRFETSDGVHTPDHGADSPSESEPTALTLPPLRRTKQLQTFLGMREGRSVCSSSSANKKLAEGVRNLFTSLKRTLTGRGDDIVRSDNTTAALSVQLNVGPEQHEEQSARARHSSIRESDNSIESSSLKGTRQLRQAAKSKPVFVSDTASAAYPNERLRAARSSSGKFLAPARSSSKTRLNLEIIEAAGMIRHSAKYDGDGTFESVEPKARNFGLVSQDSAQTFSCKPSSELRASPTVARADDGSFSDIARSSSSTLRAQPDPIFHNQRAETTGYVSNEGHPPPLRVAKKFNSARTSTLKRLRNAVDGMTALYESHTAIDDMIEIMQDRSLSDTDIDALAAALHAAEIAEMQSKHPTGREPHAGAQVDSSTRERDMREPAEGAVIASTSPLPRAKGPTAAASFSHDATTNQAIEGQRDGTTPTRTVTPIVDTFLDPSAQGGGMVWRLRSEPAESLTPSPATVVGSATLAERRGRKELSVVIL</sequence>
<feature type="compositionally biased region" description="Basic and acidic residues" evidence="1">
    <location>
        <begin position="474"/>
        <end position="489"/>
    </location>
</feature>
<dbReference type="EMBL" id="NAJN01000160">
    <property type="protein sequence ID" value="TKA78027.1"/>
    <property type="molecule type" value="Genomic_DNA"/>
</dbReference>
<feature type="compositionally biased region" description="Polar residues" evidence="1">
    <location>
        <begin position="140"/>
        <end position="151"/>
    </location>
</feature>
<organism evidence="2 3">
    <name type="scientific">Cryomyces minteri</name>
    <dbReference type="NCBI Taxonomy" id="331657"/>
    <lineage>
        <taxon>Eukaryota</taxon>
        <taxon>Fungi</taxon>
        <taxon>Dikarya</taxon>
        <taxon>Ascomycota</taxon>
        <taxon>Pezizomycotina</taxon>
        <taxon>Dothideomycetes</taxon>
        <taxon>Dothideomycetes incertae sedis</taxon>
        <taxon>Cryomyces</taxon>
    </lineage>
</organism>
<feature type="region of interest" description="Disordered" evidence="1">
    <location>
        <begin position="461"/>
        <end position="500"/>
    </location>
</feature>
<accession>A0A4U0XNS9</accession>
<comment type="caution">
    <text evidence="2">The sequence shown here is derived from an EMBL/GenBank/DDBJ whole genome shotgun (WGS) entry which is preliminary data.</text>
</comment>
<keyword evidence="3" id="KW-1185">Reference proteome</keyword>
<feature type="compositionally biased region" description="Basic and acidic residues" evidence="1">
    <location>
        <begin position="425"/>
        <end position="439"/>
    </location>
</feature>
<feature type="compositionally biased region" description="Polar residues" evidence="1">
    <location>
        <begin position="594"/>
        <end position="606"/>
    </location>
</feature>
<protein>
    <submittedName>
        <fullName evidence="2">Uncharacterized protein</fullName>
    </submittedName>
</protein>
<gene>
    <name evidence="2" type="ORF">B0A49_06888</name>
</gene>